<dbReference type="Gene3D" id="3.40.50.620">
    <property type="entry name" value="HUPs"/>
    <property type="match status" value="1"/>
</dbReference>
<dbReference type="EC" id="2.7.7.2" evidence="14"/>
<evidence type="ECO:0000256" key="5">
    <source>
        <dbReference type="ARBA" id="ARBA00022679"/>
    </source>
</evidence>
<dbReference type="Pfam" id="PF06574">
    <property type="entry name" value="FAD_syn"/>
    <property type="match status" value="1"/>
</dbReference>
<keyword evidence="17" id="KW-1185">Reference proteome</keyword>
<dbReference type="GO" id="GO:0006747">
    <property type="term" value="P:FAD biosynthetic process"/>
    <property type="evidence" value="ECO:0007669"/>
    <property type="project" value="UniProtKB-UniRule"/>
</dbReference>
<dbReference type="Pfam" id="PF01687">
    <property type="entry name" value="Flavokinase"/>
    <property type="match status" value="1"/>
</dbReference>
<dbReference type="PANTHER" id="PTHR22749:SF6">
    <property type="entry name" value="RIBOFLAVIN KINASE"/>
    <property type="match status" value="1"/>
</dbReference>
<dbReference type="InterPro" id="IPR002606">
    <property type="entry name" value="Riboflavin_kinase_bac"/>
</dbReference>
<dbReference type="GO" id="GO:0009398">
    <property type="term" value="P:FMN biosynthetic process"/>
    <property type="evidence" value="ECO:0007669"/>
    <property type="project" value="UniProtKB-UniRule"/>
</dbReference>
<keyword evidence="7 14" id="KW-0547">Nucleotide-binding</keyword>
<evidence type="ECO:0000256" key="12">
    <source>
        <dbReference type="ARBA" id="ARBA00047880"/>
    </source>
</evidence>
<name>A0A9W6B0V6_9LACO</name>
<evidence type="ECO:0000256" key="11">
    <source>
        <dbReference type="ARBA" id="ARBA00023268"/>
    </source>
</evidence>
<dbReference type="RefSeq" id="WP_286136400.1">
    <property type="nucleotide sequence ID" value="NZ_BRPL01000002.1"/>
</dbReference>
<keyword evidence="8 14" id="KW-0418">Kinase</keyword>
<dbReference type="NCBIfam" id="TIGR00083">
    <property type="entry name" value="ribF"/>
    <property type="match status" value="1"/>
</dbReference>
<comment type="caution">
    <text evidence="16">The sequence shown here is derived from an EMBL/GenBank/DDBJ whole genome shotgun (WGS) entry which is preliminary data.</text>
</comment>
<dbReference type="Gene3D" id="2.40.30.30">
    <property type="entry name" value="Riboflavin kinase-like"/>
    <property type="match status" value="1"/>
</dbReference>
<dbReference type="InterPro" id="IPR023465">
    <property type="entry name" value="Riboflavin_kinase_dom_sf"/>
</dbReference>
<dbReference type="InterPro" id="IPR023468">
    <property type="entry name" value="Riboflavin_kinase"/>
</dbReference>
<dbReference type="SMART" id="SM00904">
    <property type="entry name" value="Flavokinase"/>
    <property type="match status" value="1"/>
</dbReference>
<dbReference type="EC" id="2.7.1.26" evidence="14"/>
<dbReference type="InterPro" id="IPR014729">
    <property type="entry name" value="Rossmann-like_a/b/a_fold"/>
</dbReference>
<dbReference type="GO" id="GO:0008531">
    <property type="term" value="F:riboflavin kinase activity"/>
    <property type="evidence" value="ECO:0007669"/>
    <property type="project" value="UniProtKB-UniRule"/>
</dbReference>
<dbReference type="PIRSF" id="PIRSF004491">
    <property type="entry name" value="FAD_Synth"/>
    <property type="match status" value="1"/>
</dbReference>
<comment type="catalytic activity">
    <reaction evidence="13 14">
        <text>FMN + ATP + H(+) = FAD + diphosphate</text>
        <dbReference type="Rhea" id="RHEA:17237"/>
        <dbReference type="ChEBI" id="CHEBI:15378"/>
        <dbReference type="ChEBI" id="CHEBI:30616"/>
        <dbReference type="ChEBI" id="CHEBI:33019"/>
        <dbReference type="ChEBI" id="CHEBI:57692"/>
        <dbReference type="ChEBI" id="CHEBI:58210"/>
        <dbReference type="EC" id="2.7.7.2"/>
    </reaction>
</comment>
<dbReference type="SUPFAM" id="SSF52374">
    <property type="entry name" value="Nucleotidylyl transferase"/>
    <property type="match status" value="1"/>
</dbReference>
<dbReference type="SUPFAM" id="SSF82114">
    <property type="entry name" value="Riboflavin kinase-like"/>
    <property type="match status" value="1"/>
</dbReference>
<dbReference type="GO" id="GO:0005524">
    <property type="term" value="F:ATP binding"/>
    <property type="evidence" value="ECO:0007669"/>
    <property type="project" value="UniProtKB-UniRule"/>
</dbReference>
<evidence type="ECO:0000256" key="2">
    <source>
        <dbReference type="ARBA" id="ARBA00005201"/>
    </source>
</evidence>
<comment type="similarity">
    <text evidence="14">Belongs to the ribF family.</text>
</comment>
<comment type="catalytic activity">
    <reaction evidence="12 14">
        <text>riboflavin + ATP = FMN + ADP + H(+)</text>
        <dbReference type="Rhea" id="RHEA:14357"/>
        <dbReference type="ChEBI" id="CHEBI:15378"/>
        <dbReference type="ChEBI" id="CHEBI:30616"/>
        <dbReference type="ChEBI" id="CHEBI:57986"/>
        <dbReference type="ChEBI" id="CHEBI:58210"/>
        <dbReference type="ChEBI" id="CHEBI:456216"/>
        <dbReference type="EC" id="2.7.1.26"/>
    </reaction>
</comment>
<evidence type="ECO:0000256" key="10">
    <source>
        <dbReference type="ARBA" id="ARBA00022840"/>
    </source>
</evidence>
<protein>
    <recommendedName>
        <fullName evidence="14">Riboflavin biosynthesis protein</fullName>
    </recommendedName>
    <domain>
        <recommendedName>
            <fullName evidence="14">Riboflavin kinase</fullName>
            <ecNumber evidence="14">2.7.1.26</ecNumber>
        </recommendedName>
        <alternativeName>
            <fullName evidence="14">Flavokinase</fullName>
        </alternativeName>
    </domain>
    <domain>
        <recommendedName>
            <fullName evidence="14">FMN adenylyltransferase</fullName>
            <ecNumber evidence="14">2.7.7.2</ecNumber>
        </recommendedName>
        <alternativeName>
            <fullName evidence="14">FAD pyrophosphorylase</fullName>
        </alternativeName>
        <alternativeName>
            <fullName evidence="14">FAD synthase</fullName>
        </alternativeName>
    </domain>
</protein>
<evidence type="ECO:0000256" key="1">
    <source>
        <dbReference type="ARBA" id="ARBA00004726"/>
    </source>
</evidence>
<evidence type="ECO:0000256" key="6">
    <source>
        <dbReference type="ARBA" id="ARBA00022695"/>
    </source>
</evidence>
<dbReference type="InterPro" id="IPR015865">
    <property type="entry name" value="Riboflavin_kinase_bac/euk"/>
</dbReference>
<reference evidence="16" key="2">
    <citation type="journal article" date="2023" name="PLoS ONE">
        <title>Philodulcilactobacillus myokoensis gen. nov., sp. nov., a fructophilic, acidophilic, and agar-phobic lactic acid bacterium isolated from fermented vegetable extracts.</title>
        <authorList>
            <person name="Kouya T."/>
            <person name="Ishiyama Y."/>
            <person name="Ohashi S."/>
            <person name="Kumakubo R."/>
            <person name="Yamazaki T."/>
            <person name="Otaki T."/>
        </authorList>
    </citation>
    <scope>NUCLEOTIDE SEQUENCE</scope>
    <source>
        <strain evidence="16">WR16-4</strain>
    </source>
</reference>
<dbReference type="CDD" id="cd02064">
    <property type="entry name" value="FAD_synthetase_N"/>
    <property type="match status" value="1"/>
</dbReference>
<dbReference type="AlphaFoldDB" id="A0A9W6B0V6"/>
<keyword evidence="6 14" id="KW-0548">Nucleotidyltransferase</keyword>
<gene>
    <name evidence="16" type="ORF">WR164_09180</name>
</gene>
<evidence type="ECO:0000256" key="8">
    <source>
        <dbReference type="ARBA" id="ARBA00022777"/>
    </source>
</evidence>
<organism evidence="16 17">
    <name type="scientific">Philodulcilactobacillus myokoensis</name>
    <dbReference type="NCBI Taxonomy" id="2929573"/>
    <lineage>
        <taxon>Bacteria</taxon>
        <taxon>Bacillati</taxon>
        <taxon>Bacillota</taxon>
        <taxon>Bacilli</taxon>
        <taxon>Lactobacillales</taxon>
        <taxon>Lactobacillaceae</taxon>
        <taxon>Philodulcilactobacillus</taxon>
    </lineage>
</organism>
<dbReference type="Proteomes" id="UP001144204">
    <property type="component" value="Unassembled WGS sequence"/>
</dbReference>
<reference evidence="16" key="1">
    <citation type="submission" date="2022-07" db="EMBL/GenBank/DDBJ databases">
        <authorList>
            <person name="Kouya T."/>
            <person name="Ishiyama Y."/>
        </authorList>
    </citation>
    <scope>NUCLEOTIDE SEQUENCE</scope>
    <source>
        <strain evidence="16">WR16-4</strain>
    </source>
</reference>
<sequence length="316" mass="36038">MEIITLHHPNHRQLGFSKPSVLAMGFFDGVHLGHQAVIKKAKSIAKAKHLKLGVLTYDHHPAVVYQKMDYLSKSYITLYHTKMNILASMGVQFVYVINYTYAFQNQSPKAFVNHYLMNMNLDTVVAGFDHTYGDNQNHDADMKALPSYVHHQINVVSVDDRTANYHKISSTRIKNDLSNGNIATVNSLLGRCFTTNGLIVHGYARGRKLGFPTINVEHNQYQLLPKVGVYVVEVEINHHFYGGMASIGHNVTFGNSNPITVEINIFNFHQNVYGEKVKIYWDDRIRNQIKFDSVDSLIKQLRNDQVISMKYLQSKK</sequence>
<accession>A0A9W6B0V6</accession>
<keyword evidence="3 14" id="KW-0285">Flavoprotein</keyword>
<evidence type="ECO:0000313" key="16">
    <source>
        <dbReference type="EMBL" id="GLB46939.1"/>
    </source>
</evidence>
<dbReference type="PANTHER" id="PTHR22749">
    <property type="entry name" value="RIBOFLAVIN KINASE/FMN ADENYLYLTRANSFERASE"/>
    <property type="match status" value="1"/>
</dbReference>
<evidence type="ECO:0000256" key="13">
    <source>
        <dbReference type="ARBA" id="ARBA00049494"/>
    </source>
</evidence>
<keyword evidence="9 14" id="KW-0274">FAD</keyword>
<keyword evidence="11" id="KW-0511">Multifunctional enzyme</keyword>
<dbReference type="InterPro" id="IPR015864">
    <property type="entry name" value="FAD_synthase"/>
</dbReference>
<comment type="pathway">
    <text evidence="2 14">Cofactor biosynthesis; FMN biosynthesis; FMN from riboflavin (ATP route): step 1/1.</text>
</comment>
<evidence type="ECO:0000256" key="9">
    <source>
        <dbReference type="ARBA" id="ARBA00022827"/>
    </source>
</evidence>
<keyword evidence="5 14" id="KW-0808">Transferase</keyword>
<dbReference type="GO" id="GO:0009231">
    <property type="term" value="P:riboflavin biosynthetic process"/>
    <property type="evidence" value="ECO:0007669"/>
    <property type="project" value="InterPro"/>
</dbReference>
<evidence type="ECO:0000256" key="7">
    <source>
        <dbReference type="ARBA" id="ARBA00022741"/>
    </source>
</evidence>
<evidence type="ECO:0000256" key="3">
    <source>
        <dbReference type="ARBA" id="ARBA00022630"/>
    </source>
</evidence>
<dbReference type="EMBL" id="BRPL01000002">
    <property type="protein sequence ID" value="GLB46939.1"/>
    <property type="molecule type" value="Genomic_DNA"/>
</dbReference>
<evidence type="ECO:0000256" key="14">
    <source>
        <dbReference type="PIRNR" id="PIRNR004491"/>
    </source>
</evidence>
<keyword evidence="10 14" id="KW-0067">ATP-binding</keyword>
<comment type="pathway">
    <text evidence="1 14">Cofactor biosynthesis; FAD biosynthesis; FAD from FMN: step 1/1.</text>
</comment>
<evidence type="ECO:0000259" key="15">
    <source>
        <dbReference type="SMART" id="SM00904"/>
    </source>
</evidence>
<dbReference type="GO" id="GO:0003919">
    <property type="term" value="F:FMN adenylyltransferase activity"/>
    <property type="evidence" value="ECO:0007669"/>
    <property type="project" value="UniProtKB-UniRule"/>
</dbReference>
<proteinExistence type="inferred from homology"/>
<evidence type="ECO:0000256" key="4">
    <source>
        <dbReference type="ARBA" id="ARBA00022643"/>
    </source>
</evidence>
<feature type="domain" description="Riboflavin kinase" evidence="15">
    <location>
        <begin position="188"/>
        <end position="313"/>
    </location>
</feature>
<evidence type="ECO:0000313" key="17">
    <source>
        <dbReference type="Proteomes" id="UP001144204"/>
    </source>
</evidence>
<keyword evidence="4 14" id="KW-0288">FMN</keyword>